<gene>
    <name evidence="2" type="ORF">ACH4WX_33220</name>
</gene>
<dbReference type="SUPFAM" id="SSF47413">
    <property type="entry name" value="lambda repressor-like DNA-binding domains"/>
    <property type="match status" value="1"/>
</dbReference>
<keyword evidence="3" id="KW-1185">Reference proteome</keyword>
<dbReference type="SMART" id="SM00530">
    <property type="entry name" value="HTH_XRE"/>
    <property type="match status" value="1"/>
</dbReference>
<evidence type="ECO:0000313" key="2">
    <source>
        <dbReference type="EMBL" id="MFI1465592.1"/>
    </source>
</evidence>
<dbReference type="Gene3D" id="1.10.260.40">
    <property type="entry name" value="lambda repressor-like DNA-binding domains"/>
    <property type="match status" value="1"/>
</dbReference>
<comment type="caution">
    <text evidence="2">The sequence shown here is derived from an EMBL/GenBank/DDBJ whole genome shotgun (WGS) entry which is preliminary data.</text>
</comment>
<dbReference type="Pfam" id="PF13560">
    <property type="entry name" value="HTH_31"/>
    <property type="match status" value="1"/>
</dbReference>
<dbReference type="InterPro" id="IPR010982">
    <property type="entry name" value="Lambda_DNA-bd_dom_sf"/>
</dbReference>
<dbReference type="PROSITE" id="PS50943">
    <property type="entry name" value="HTH_CROC1"/>
    <property type="match status" value="1"/>
</dbReference>
<organism evidence="2 3">
    <name type="scientific">Nocardia carnea</name>
    <dbReference type="NCBI Taxonomy" id="37328"/>
    <lineage>
        <taxon>Bacteria</taxon>
        <taxon>Bacillati</taxon>
        <taxon>Actinomycetota</taxon>
        <taxon>Actinomycetes</taxon>
        <taxon>Mycobacteriales</taxon>
        <taxon>Nocardiaceae</taxon>
        <taxon>Nocardia</taxon>
    </lineage>
</organism>
<evidence type="ECO:0000259" key="1">
    <source>
        <dbReference type="PROSITE" id="PS50943"/>
    </source>
</evidence>
<evidence type="ECO:0000313" key="3">
    <source>
        <dbReference type="Proteomes" id="UP001611263"/>
    </source>
</evidence>
<name>A0ABW7TZK5_9NOCA</name>
<dbReference type="Proteomes" id="UP001611263">
    <property type="component" value="Unassembled WGS sequence"/>
</dbReference>
<dbReference type="RefSeq" id="WP_033247723.1">
    <property type="nucleotide sequence ID" value="NZ_JBIRUQ010000024.1"/>
</dbReference>
<dbReference type="CDD" id="cd00093">
    <property type="entry name" value="HTH_XRE"/>
    <property type="match status" value="1"/>
</dbReference>
<dbReference type="EMBL" id="JBIRUQ010000024">
    <property type="protein sequence ID" value="MFI1465592.1"/>
    <property type="molecule type" value="Genomic_DNA"/>
</dbReference>
<protein>
    <submittedName>
        <fullName evidence="2">Helix-turn-helix domain-containing protein</fullName>
    </submittedName>
</protein>
<proteinExistence type="predicted"/>
<dbReference type="GeneID" id="93507949"/>
<sequence>MPPRTKNGSVELGSAIRERRIALDLSIEEAAAKAGIGTKSWSRYESGAAIRADKVRGICKALGWSRLPETEQDDQKSDDDFLRTVDRDHRAWSAVLEKNFGRECAVTFAVGSDVVSDQIRDDLTELAKEPRGAHLGQLSTSWLDGDLPPQFLPRYDYELVYALKAAVSTLRARFSAGHLVAHTVLEELALYLILSQAEILDDLYPEFEGGADWREWLGDILDDLDVEFYLFTSGWALTPDHTYHFDRWSEEQFYTGREPTEKE</sequence>
<feature type="domain" description="HTH cro/C1-type" evidence="1">
    <location>
        <begin position="16"/>
        <end position="63"/>
    </location>
</feature>
<accession>A0ABW7TZK5</accession>
<reference evidence="2 3" key="1">
    <citation type="submission" date="2024-10" db="EMBL/GenBank/DDBJ databases">
        <title>The Natural Products Discovery Center: Release of the First 8490 Sequenced Strains for Exploring Actinobacteria Biosynthetic Diversity.</title>
        <authorList>
            <person name="Kalkreuter E."/>
            <person name="Kautsar S.A."/>
            <person name="Yang D."/>
            <person name="Bader C.D."/>
            <person name="Teijaro C.N."/>
            <person name="Fluegel L."/>
            <person name="Davis C.M."/>
            <person name="Simpson J.R."/>
            <person name="Lauterbach L."/>
            <person name="Steele A.D."/>
            <person name="Gui C."/>
            <person name="Meng S."/>
            <person name="Li G."/>
            <person name="Viehrig K."/>
            <person name="Ye F."/>
            <person name="Su P."/>
            <person name="Kiefer A.F."/>
            <person name="Nichols A."/>
            <person name="Cepeda A.J."/>
            <person name="Yan W."/>
            <person name="Fan B."/>
            <person name="Jiang Y."/>
            <person name="Adhikari A."/>
            <person name="Zheng C.-J."/>
            <person name="Schuster L."/>
            <person name="Cowan T.M."/>
            <person name="Smanski M.J."/>
            <person name="Chevrette M.G."/>
            <person name="De Carvalho L.P.S."/>
            <person name="Shen B."/>
        </authorList>
    </citation>
    <scope>NUCLEOTIDE SEQUENCE [LARGE SCALE GENOMIC DNA]</scope>
    <source>
        <strain evidence="2 3">NPDC020568</strain>
    </source>
</reference>
<dbReference type="InterPro" id="IPR001387">
    <property type="entry name" value="Cro/C1-type_HTH"/>
</dbReference>